<sequence length="60" mass="6478">MPATLQLDLLRGDVELSFAYLDRNADGRVVVGAGPWAETLLPDGMLATRRPAGSARSPRR</sequence>
<reference evidence="2" key="1">
    <citation type="submission" date="2016-06" db="EMBL/GenBank/DDBJ databases">
        <authorList>
            <person name="Varghese N."/>
        </authorList>
    </citation>
    <scope>NUCLEOTIDE SEQUENCE [LARGE SCALE GENOMIC DNA]</scope>
    <source>
        <strain evidence="2">DSM 45555</strain>
    </source>
</reference>
<evidence type="ECO:0000313" key="2">
    <source>
        <dbReference type="Proteomes" id="UP000198551"/>
    </source>
</evidence>
<keyword evidence="2" id="KW-1185">Reference proteome</keyword>
<protein>
    <submittedName>
        <fullName evidence="1">Uncharacterized protein</fullName>
    </submittedName>
</protein>
<dbReference type="Proteomes" id="UP000198551">
    <property type="component" value="Unassembled WGS sequence"/>
</dbReference>
<gene>
    <name evidence="1" type="ORF">GA0070215_10188</name>
</gene>
<dbReference type="RefSeq" id="WP_244166820.1">
    <property type="nucleotide sequence ID" value="NZ_FMCV01000001.1"/>
</dbReference>
<dbReference type="EMBL" id="FMCV01000001">
    <property type="protein sequence ID" value="SCE64545.1"/>
    <property type="molecule type" value="Genomic_DNA"/>
</dbReference>
<organism evidence="1 2">
    <name type="scientific">Micromonospora marina</name>
    <dbReference type="NCBI Taxonomy" id="307120"/>
    <lineage>
        <taxon>Bacteria</taxon>
        <taxon>Bacillati</taxon>
        <taxon>Actinomycetota</taxon>
        <taxon>Actinomycetes</taxon>
        <taxon>Micromonosporales</taxon>
        <taxon>Micromonosporaceae</taxon>
        <taxon>Micromonospora</taxon>
    </lineage>
</organism>
<accession>A0A1C4TYL0</accession>
<evidence type="ECO:0000313" key="1">
    <source>
        <dbReference type="EMBL" id="SCE64545.1"/>
    </source>
</evidence>
<proteinExistence type="predicted"/>
<dbReference type="AlphaFoldDB" id="A0A1C4TYL0"/>
<name>A0A1C4TYL0_9ACTN</name>